<keyword evidence="7 14" id="KW-0227">DNA damage</keyword>
<dbReference type="InterPro" id="IPR013839">
    <property type="entry name" value="DNAligase_adenylation"/>
</dbReference>
<dbReference type="SUPFAM" id="SSF56091">
    <property type="entry name" value="DNA ligase/mRNA capping enzyme, catalytic domain"/>
    <property type="match status" value="1"/>
</dbReference>
<dbReference type="InterPro" id="IPR013840">
    <property type="entry name" value="DNAligase_N"/>
</dbReference>
<comment type="catalytic activity">
    <reaction evidence="12 14">
        <text>NAD(+) + (deoxyribonucleotide)n-3'-hydroxyl + 5'-phospho-(deoxyribonucleotide)m = (deoxyribonucleotide)n+m + AMP + beta-nicotinamide D-nucleotide.</text>
        <dbReference type="EC" id="6.5.1.2"/>
    </reaction>
</comment>
<dbReference type="FunFam" id="1.10.150.20:FF:000006">
    <property type="entry name" value="DNA ligase"/>
    <property type="match status" value="1"/>
</dbReference>
<dbReference type="SUPFAM" id="SSF47781">
    <property type="entry name" value="RuvA domain 2-like"/>
    <property type="match status" value="1"/>
</dbReference>
<dbReference type="GO" id="GO:0003911">
    <property type="term" value="F:DNA ligase (NAD+) activity"/>
    <property type="evidence" value="ECO:0007669"/>
    <property type="project" value="UniProtKB-UniRule"/>
</dbReference>
<feature type="binding site" evidence="14">
    <location>
        <position position="325"/>
    </location>
    <ligand>
        <name>NAD(+)</name>
        <dbReference type="ChEBI" id="CHEBI:57540"/>
    </ligand>
</feature>
<evidence type="ECO:0000256" key="8">
    <source>
        <dbReference type="ARBA" id="ARBA00022833"/>
    </source>
</evidence>
<comment type="similarity">
    <text evidence="13 14">Belongs to the NAD-dependent DNA ligase family. LigA subfamily.</text>
</comment>
<evidence type="ECO:0000256" key="7">
    <source>
        <dbReference type="ARBA" id="ARBA00022763"/>
    </source>
</evidence>
<feature type="active site" description="N6-AMP-lysine intermediate" evidence="14">
    <location>
        <position position="125"/>
    </location>
</feature>
<keyword evidence="5 14" id="KW-0235">DNA replication</keyword>
<dbReference type="InterPro" id="IPR003583">
    <property type="entry name" value="Hlx-hairpin-Hlx_DNA-bd_motif"/>
</dbReference>
<feature type="binding site" evidence="14">
    <location>
        <position position="146"/>
    </location>
    <ligand>
        <name>NAD(+)</name>
        <dbReference type="ChEBI" id="CHEBI:57540"/>
    </ligand>
</feature>
<dbReference type="InterPro" id="IPR033136">
    <property type="entry name" value="DNA_ligase_CS"/>
</dbReference>
<keyword evidence="11 14" id="KW-0234">DNA repair</keyword>
<dbReference type="InterPro" id="IPR012340">
    <property type="entry name" value="NA-bd_OB-fold"/>
</dbReference>
<evidence type="ECO:0000256" key="3">
    <source>
        <dbReference type="ARBA" id="ARBA00013308"/>
    </source>
</evidence>
<protein>
    <recommendedName>
        <fullName evidence="3 14">DNA ligase</fullName>
        <ecNumber evidence="2 14">6.5.1.2</ecNumber>
    </recommendedName>
    <alternativeName>
        <fullName evidence="14">Polydeoxyribonucleotide synthase [NAD(+)]</fullName>
    </alternativeName>
</protein>
<keyword evidence="8 14" id="KW-0862">Zinc</keyword>
<dbReference type="Pfam" id="PF00533">
    <property type="entry name" value="BRCT"/>
    <property type="match status" value="1"/>
</dbReference>
<dbReference type="InterPro" id="IPR001679">
    <property type="entry name" value="DNA_ligase"/>
</dbReference>
<name>A0A2M6WE29_9BACT</name>
<dbReference type="PIRSF" id="PIRSF001604">
    <property type="entry name" value="LigA"/>
    <property type="match status" value="1"/>
</dbReference>
<dbReference type="SMART" id="SM00292">
    <property type="entry name" value="BRCT"/>
    <property type="match status" value="1"/>
</dbReference>
<dbReference type="Gene3D" id="6.20.10.30">
    <property type="match status" value="1"/>
</dbReference>
<dbReference type="PROSITE" id="PS50172">
    <property type="entry name" value="BRCT"/>
    <property type="match status" value="1"/>
</dbReference>
<dbReference type="GO" id="GO:0003677">
    <property type="term" value="F:DNA binding"/>
    <property type="evidence" value="ECO:0007669"/>
    <property type="project" value="InterPro"/>
</dbReference>
<dbReference type="Gene3D" id="1.10.150.20">
    <property type="entry name" value="5' to 3' exonuclease, C-terminal subdomain"/>
    <property type="match status" value="2"/>
</dbReference>
<dbReference type="AlphaFoldDB" id="A0A2M6WE29"/>
<dbReference type="InterPro" id="IPR041663">
    <property type="entry name" value="DisA/LigA_HHH"/>
</dbReference>
<feature type="binding site" evidence="14">
    <location>
        <position position="301"/>
    </location>
    <ligand>
        <name>NAD(+)</name>
        <dbReference type="ChEBI" id="CHEBI:57540"/>
    </ligand>
</feature>
<dbReference type="InterPro" id="IPR036420">
    <property type="entry name" value="BRCT_dom_sf"/>
</dbReference>
<dbReference type="SUPFAM" id="SSF52113">
    <property type="entry name" value="BRCT domain"/>
    <property type="match status" value="1"/>
</dbReference>
<sequence length="677" mass="74500">MAQKIPKNVALRAAQLRKSINTHRALYHESDAPEISDEAYDSLVFELETLENKYPALRDSESPTLRVGGAPLEAFKKVTHTVRQWSFDNAFSAEDVYAWEERIRRFLDRQGGGAPKEIAYTCEHKIDGLKVILEYKKGVLIRGATRGDGVVGEDITENLKTIETIPLSLTEKVDIIAVGEAWLSHSEFKRINKEREGSGEAVFANPRNAAAGSLRQLDPKVAASRRLQNFAYDIDYLNCAGTTVSEPQTQAEELALLDRLGFSVNPHRVLAENIEEALAFYETWRKKKDSQEYEMDGVAIKVNSLSLQKELGYTGKAPRFAIAYKFPAEQVTTVVEDIQLQVGRTGVLTPVAHLSPVRVGGVVVSRATLHNEDEIKRLDVRIGDTVIIERAGDVIPDIVSVVKELRTGKEKVFHFPEKVAECGGDGSIERVPGTAAWRCVAKDSGVQHERKIHHFVSKKALNIDGLGPNIIDQLIEAGLVSSFDDIFSLKRGDILALPGFKEKATDNLLQSIDSARTVPLPRLLVGLSIPQVGEETARDLAEHFGTLEAIISAPIEELSSIEGVGGVVAKSIREWFDDAANLALIKRLRKEITIQEVERKDGPLSGKRFVLTGILEGLTREKAAEKIRALGGSVSSSVSKQTDYVVCGERPGSKYEKALALGVPTLTEKDFIALLSR</sequence>
<feature type="binding site" evidence="14">
    <location>
        <begin position="37"/>
        <end position="41"/>
    </location>
    <ligand>
        <name>NAD(+)</name>
        <dbReference type="ChEBI" id="CHEBI:57540"/>
    </ligand>
</feature>
<dbReference type="GO" id="GO:0006260">
    <property type="term" value="P:DNA replication"/>
    <property type="evidence" value="ECO:0007669"/>
    <property type="project" value="UniProtKB-KW"/>
</dbReference>
<feature type="binding site" evidence="14">
    <location>
        <position position="180"/>
    </location>
    <ligand>
        <name>NAD(+)</name>
        <dbReference type="ChEBI" id="CHEBI:57540"/>
    </ligand>
</feature>
<evidence type="ECO:0000256" key="11">
    <source>
        <dbReference type="ARBA" id="ARBA00023204"/>
    </source>
</evidence>
<evidence type="ECO:0000256" key="10">
    <source>
        <dbReference type="ARBA" id="ARBA00023027"/>
    </source>
</evidence>
<feature type="binding site" evidence="14">
    <location>
        <begin position="86"/>
        <end position="87"/>
    </location>
    <ligand>
        <name>NAD(+)</name>
        <dbReference type="ChEBI" id="CHEBI:57540"/>
    </ligand>
</feature>
<feature type="binding site" evidence="14">
    <location>
        <position position="123"/>
    </location>
    <ligand>
        <name>NAD(+)</name>
        <dbReference type="ChEBI" id="CHEBI:57540"/>
    </ligand>
</feature>
<gene>
    <name evidence="14" type="primary">ligA</name>
    <name evidence="16" type="ORF">COU17_02615</name>
</gene>
<dbReference type="CDD" id="cd17748">
    <property type="entry name" value="BRCT_DNA_ligase_like"/>
    <property type="match status" value="1"/>
</dbReference>
<evidence type="ECO:0000313" key="16">
    <source>
        <dbReference type="EMBL" id="PIT91042.1"/>
    </source>
</evidence>
<comment type="function">
    <text evidence="1 14">DNA ligase that catalyzes the formation of phosphodiester linkages between 5'-phosphoryl and 3'-hydroxyl groups in double-stranded DNA using NAD as a coenzyme and as the energy source for the reaction. It is essential for DNA replication and repair of damaged DNA.</text>
</comment>
<evidence type="ECO:0000256" key="1">
    <source>
        <dbReference type="ARBA" id="ARBA00004067"/>
    </source>
</evidence>
<dbReference type="SUPFAM" id="SSF50249">
    <property type="entry name" value="Nucleic acid-binding proteins"/>
    <property type="match status" value="1"/>
</dbReference>
<dbReference type="EC" id="6.5.1.2" evidence="2 14"/>
<evidence type="ECO:0000256" key="12">
    <source>
        <dbReference type="ARBA" id="ARBA00034005"/>
    </source>
</evidence>
<keyword evidence="6 14" id="KW-0479">Metal-binding</keyword>
<evidence type="ECO:0000256" key="6">
    <source>
        <dbReference type="ARBA" id="ARBA00022723"/>
    </source>
</evidence>
<dbReference type="InterPro" id="IPR004150">
    <property type="entry name" value="NAD_DNA_ligase_OB"/>
</dbReference>
<evidence type="ECO:0000256" key="14">
    <source>
        <dbReference type="HAMAP-Rule" id="MF_01588"/>
    </source>
</evidence>
<proteinExistence type="inferred from homology"/>
<organism evidence="16 17">
    <name type="scientific">Candidatus Kaiserbacteria bacterium CG10_big_fil_rev_8_21_14_0_10_49_17</name>
    <dbReference type="NCBI Taxonomy" id="1974609"/>
    <lineage>
        <taxon>Bacteria</taxon>
        <taxon>Candidatus Kaiseribacteriota</taxon>
    </lineage>
</organism>
<dbReference type="FunFam" id="2.40.50.140:FF:000012">
    <property type="entry name" value="DNA ligase"/>
    <property type="match status" value="1"/>
</dbReference>
<evidence type="ECO:0000256" key="5">
    <source>
        <dbReference type="ARBA" id="ARBA00022705"/>
    </source>
</evidence>
<comment type="cofactor">
    <cofactor evidence="14">
        <name>Mg(2+)</name>
        <dbReference type="ChEBI" id="CHEBI:18420"/>
    </cofactor>
    <cofactor evidence="14">
        <name>Mn(2+)</name>
        <dbReference type="ChEBI" id="CHEBI:29035"/>
    </cofactor>
</comment>
<accession>A0A2M6WE29</accession>
<dbReference type="SMART" id="SM00532">
    <property type="entry name" value="LIGANc"/>
    <property type="match status" value="1"/>
</dbReference>
<dbReference type="Pfam" id="PF12826">
    <property type="entry name" value="HHH_2"/>
    <property type="match status" value="1"/>
</dbReference>
<dbReference type="InterPro" id="IPR010994">
    <property type="entry name" value="RuvA_2-like"/>
</dbReference>
<dbReference type="Gene3D" id="3.30.470.30">
    <property type="entry name" value="DNA ligase/mRNA capping enzyme"/>
    <property type="match status" value="1"/>
</dbReference>
<keyword evidence="9 14" id="KW-0460">Magnesium</keyword>
<evidence type="ECO:0000313" key="17">
    <source>
        <dbReference type="Proteomes" id="UP000228809"/>
    </source>
</evidence>
<evidence type="ECO:0000256" key="9">
    <source>
        <dbReference type="ARBA" id="ARBA00022842"/>
    </source>
</evidence>
<dbReference type="SMART" id="SM00278">
    <property type="entry name" value="HhH1"/>
    <property type="match status" value="4"/>
</dbReference>
<dbReference type="PROSITE" id="PS01056">
    <property type="entry name" value="DNA_LIGASE_N2"/>
    <property type="match status" value="1"/>
</dbReference>
<dbReference type="Gene3D" id="1.10.287.610">
    <property type="entry name" value="Helix hairpin bin"/>
    <property type="match status" value="1"/>
</dbReference>
<comment type="caution">
    <text evidence="16">The sequence shown here is derived from an EMBL/GenBank/DDBJ whole genome shotgun (WGS) entry which is preliminary data.</text>
</comment>
<reference evidence="17" key="1">
    <citation type="submission" date="2017-09" db="EMBL/GenBank/DDBJ databases">
        <title>Depth-based differentiation of microbial function through sediment-hosted aquifers and enrichment of novel symbionts in the deep terrestrial subsurface.</title>
        <authorList>
            <person name="Probst A.J."/>
            <person name="Ladd B."/>
            <person name="Jarett J.K."/>
            <person name="Geller-Mcgrath D.E."/>
            <person name="Sieber C.M.K."/>
            <person name="Emerson J.B."/>
            <person name="Anantharaman K."/>
            <person name="Thomas B.C."/>
            <person name="Malmstrom R."/>
            <person name="Stieglmeier M."/>
            <person name="Klingl A."/>
            <person name="Woyke T."/>
            <person name="Ryan C.M."/>
            <person name="Banfield J.F."/>
        </authorList>
    </citation>
    <scope>NUCLEOTIDE SEQUENCE [LARGE SCALE GENOMIC DNA]</scope>
</reference>
<dbReference type="Proteomes" id="UP000228809">
    <property type="component" value="Unassembled WGS sequence"/>
</dbReference>
<feature type="binding site" evidence="14">
    <location>
        <position position="422"/>
    </location>
    <ligand>
        <name>Zn(2+)</name>
        <dbReference type="ChEBI" id="CHEBI:29105"/>
    </ligand>
</feature>
<keyword evidence="10 14" id="KW-0520">NAD</keyword>
<dbReference type="CDD" id="cd00114">
    <property type="entry name" value="LIGANc"/>
    <property type="match status" value="1"/>
</dbReference>
<dbReference type="GO" id="GO:0046872">
    <property type="term" value="F:metal ion binding"/>
    <property type="evidence" value="ECO:0007669"/>
    <property type="project" value="UniProtKB-KW"/>
</dbReference>
<keyword evidence="14" id="KW-0464">Manganese</keyword>
<dbReference type="Pfam" id="PF01653">
    <property type="entry name" value="DNA_ligase_aden"/>
    <property type="match status" value="1"/>
</dbReference>
<evidence type="ECO:0000259" key="15">
    <source>
        <dbReference type="PROSITE" id="PS50172"/>
    </source>
</evidence>
<dbReference type="HAMAP" id="MF_01588">
    <property type="entry name" value="DNA_ligase_A"/>
    <property type="match status" value="1"/>
</dbReference>
<evidence type="ECO:0000256" key="2">
    <source>
        <dbReference type="ARBA" id="ARBA00012722"/>
    </source>
</evidence>
<dbReference type="NCBIfam" id="TIGR00575">
    <property type="entry name" value="dnlj"/>
    <property type="match status" value="1"/>
</dbReference>
<evidence type="ECO:0000256" key="13">
    <source>
        <dbReference type="ARBA" id="ARBA00060881"/>
    </source>
</evidence>
<dbReference type="Pfam" id="PF14520">
    <property type="entry name" value="HHH_5"/>
    <property type="match status" value="1"/>
</dbReference>
<dbReference type="InterPro" id="IPR001357">
    <property type="entry name" value="BRCT_dom"/>
</dbReference>
<dbReference type="NCBIfam" id="NF005932">
    <property type="entry name" value="PRK07956.1"/>
    <property type="match status" value="1"/>
</dbReference>
<feature type="domain" description="BRCT" evidence="15">
    <location>
        <begin position="599"/>
        <end position="677"/>
    </location>
</feature>
<dbReference type="Pfam" id="PF03120">
    <property type="entry name" value="OB_DNA_ligase"/>
    <property type="match status" value="1"/>
</dbReference>
<comment type="caution">
    <text evidence="14">Lacks conserved residue(s) required for the propagation of feature annotation.</text>
</comment>
<evidence type="ECO:0000256" key="4">
    <source>
        <dbReference type="ARBA" id="ARBA00022598"/>
    </source>
</evidence>
<dbReference type="GO" id="GO:0006281">
    <property type="term" value="P:DNA repair"/>
    <property type="evidence" value="ECO:0007669"/>
    <property type="project" value="UniProtKB-KW"/>
</dbReference>
<dbReference type="PANTHER" id="PTHR23389:SF9">
    <property type="entry name" value="DNA LIGASE"/>
    <property type="match status" value="1"/>
</dbReference>
<dbReference type="Gene3D" id="2.40.50.140">
    <property type="entry name" value="Nucleic acid-binding proteins"/>
    <property type="match status" value="1"/>
</dbReference>
<keyword evidence="4 14" id="KW-0436">Ligase</keyword>
<dbReference type="EMBL" id="PFBJ01000013">
    <property type="protein sequence ID" value="PIT91042.1"/>
    <property type="molecule type" value="Genomic_DNA"/>
</dbReference>
<dbReference type="Gene3D" id="3.40.50.10190">
    <property type="entry name" value="BRCT domain"/>
    <property type="match status" value="1"/>
</dbReference>
<dbReference type="PANTHER" id="PTHR23389">
    <property type="entry name" value="CHROMOSOME TRANSMISSION FIDELITY FACTOR 18"/>
    <property type="match status" value="1"/>
</dbReference>